<dbReference type="Gene3D" id="3.30.1120.10">
    <property type="match status" value="1"/>
</dbReference>
<dbReference type="PANTHER" id="PTHR42693:SF15">
    <property type="entry name" value="ARYLSULFATASE"/>
    <property type="match status" value="1"/>
</dbReference>
<dbReference type="Gene3D" id="3.40.720.10">
    <property type="entry name" value="Alkaline Phosphatase, subunit A"/>
    <property type="match status" value="1"/>
</dbReference>
<sequence length="255" mass="29129">MNELAWVVSSIVQEVRNQDIEDNTLIVFTSDNGPQLEYCEEGGDPGIFRGGKTNSFEGGYRVPLISYWPGVIEPGVSHEIFSALDLLPTFIDLAGGHLADDREYDGMNNVNALLGKGPSSRDFVMFYNRDVLFAVRFGDYKVHFFTQDDRPSQYFGRLCQPFVYPMTIFFYCDEKDVSLECVHYHDPPLIFNLQADPTESYMLDASLYTELLDRIQNLVKNHERTIVRAPPLMDENSDDTTPCCNIMEECICNWP</sequence>
<dbReference type="Proteomes" id="UP000230750">
    <property type="component" value="Unassembled WGS sequence"/>
</dbReference>
<feature type="domain" description="Sulfatase N-terminal" evidence="3">
    <location>
        <begin position="6"/>
        <end position="95"/>
    </location>
</feature>
<dbReference type="Pfam" id="PF00884">
    <property type="entry name" value="Sulfatase"/>
    <property type="match status" value="1"/>
</dbReference>
<evidence type="ECO:0000313" key="4">
    <source>
        <dbReference type="EMBL" id="PIK39854.1"/>
    </source>
</evidence>
<proteinExistence type="inferred from homology"/>
<organism evidence="4 5">
    <name type="scientific">Stichopus japonicus</name>
    <name type="common">Sea cucumber</name>
    <dbReference type="NCBI Taxonomy" id="307972"/>
    <lineage>
        <taxon>Eukaryota</taxon>
        <taxon>Metazoa</taxon>
        <taxon>Echinodermata</taxon>
        <taxon>Eleutherozoa</taxon>
        <taxon>Echinozoa</taxon>
        <taxon>Holothuroidea</taxon>
        <taxon>Aspidochirotacea</taxon>
        <taxon>Aspidochirotida</taxon>
        <taxon>Stichopodidae</taxon>
        <taxon>Apostichopus</taxon>
    </lineage>
</organism>
<evidence type="ECO:0000256" key="2">
    <source>
        <dbReference type="ARBA" id="ARBA00008779"/>
    </source>
</evidence>
<dbReference type="EMBL" id="MRZV01001192">
    <property type="protein sequence ID" value="PIK39854.1"/>
    <property type="molecule type" value="Genomic_DNA"/>
</dbReference>
<keyword evidence="5" id="KW-1185">Reference proteome</keyword>
<dbReference type="InterPro" id="IPR050738">
    <property type="entry name" value="Sulfatase"/>
</dbReference>
<evidence type="ECO:0000256" key="1">
    <source>
        <dbReference type="ARBA" id="ARBA00001913"/>
    </source>
</evidence>
<evidence type="ECO:0000313" key="5">
    <source>
        <dbReference type="Proteomes" id="UP000230750"/>
    </source>
</evidence>
<dbReference type="PANTHER" id="PTHR42693">
    <property type="entry name" value="ARYLSULFATASE FAMILY MEMBER"/>
    <property type="match status" value="1"/>
</dbReference>
<dbReference type="InterPro" id="IPR000917">
    <property type="entry name" value="Sulfatase_N"/>
</dbReference>
<evidence type="ECO:0000259" key="3">
    <source>
        <dbReference type="Pfam" id="PF00884"/>
    </source>
</evidence>
<comment type="cofactor">
    <cofactor evidence="1">
        <name>Ca(2+)</name>
        <dbReference type="ChEBI" id="CHEBI:29108"/>
    </cofactor>
</comment>
<dbReference type="AlphaFoldDB" id="A0A2G8JVS4"/>
<protein>
    <submittedName>
        <fullName evidence="4">Arylsulfatase</fullName>
    </submittedName>
</protein>
<comment type="similarity">
    <text evidence="2">Belongs to the sulfatase family.</text>
</comment>
<accession>A0A2G8JVS4</accession>
<reference evidence="4 5" key="1">
    <citation type="journal article" date="2017" name="PLoS Biol.">
        <title>The sea cucumber genome provides insights into morphological evolution and visceral regeneration.</title>
        <authorList>
            <person name="Zhang X."/>
            <person name="Sun L."/>
            <person name="Yuan J."/>
            <person name="Sun Y."/>
            <person name="Gao Y."/>
            <person name="Zhang L."/>
            <person name="Li S."/>
            <person name="Dai H."/>
            <person name="Hamel J.F."/>
            <person name="Liu C."/>
            <person name="Yu Y."/>
            <person name="Liu S."/>
            <person name="Lin W."/>
            <person name="Guo K."/>
            <person name="Jin S."/>
            <person name="Xu P."/>
            <person name="Storey K.B."/>
            <person name="Huan P."/>
            <person name="Zhang T."/>
            <person name="Zhou Y."/>
            <person name="Zhang J."/>
            <person name="Lin C."/>
            <person name="Li X."/>
            <person name="Xing L."/>
            <person name="Huo D."/>
            <person name="Sun M."/>
            <person name="Wang L."/>
            <person name="Mercier A."/>
            <person name="Li F."/>
            <person name="Yang H."/>
            <person name="Xiang J."/>
        </authorList>
    </citation>
    <scope>NUCLEOTIDE SEQUENCE [LARGE SCALE GENOMIC DNA]</scope>
    <source>
        <strain evidence="4">Shaxun</strain>
        <tissue evidence="4">Muscle</tissue>
    </source>
</reference>
<gene>
    <name evidence="4" type="ORF">BSL78_23296</name>
</gene>
<dbReference type="GO" id="GO:0004065">
    <property type="term" value="F:arylsulfatase activity"/>
    <property type="evidence" value="ECO:0007669"/>
    <property type="project" value="TreeGrafter"/>
</dbReference>
<dbReference type="STRING" id="307972.A0A2G8JVS4"/>
<name>A0A2G8JVS4_STIJA</name>
<comment type="caution">
    <text evidence="4">The sequence shown here is derived from an EMBL/GenBank/DDBJ whole genome shotgun (WGS) entry which is preliminary data.</text>
</comment>
<dbReference type="InterPro" id="IPR017850">
    <property type="entry name" value="Alkaline_phosphatase_core_sf"/>
</dbReference>
<dbReference type="Pfam" id="PF14707">
    <property type="entry name" value="Sulfatase_C"/>
    <property type="match status" value="1"/>
</dbReference>
<dbReference type="SUPFAM" id="SSF53649">
    <property type="entry name" value="Alkaline phosphatase-like"/>
    <property type="match status" value="1"/>
</dbReference>
<dbReference type="OrthoDB" id="103349at2759"/>